<evidence type="ECO:0000256" key="5">
    <source>
        <dbReference type="ARBA" id="ARBA00023136"/>
    </source>
</evidence>
<dbReference type="GO" id="GO:0016887">
    <property type="term" value="F:ATP hydrolysis activity"/>
    <property type="evidence" value="ECO:0007669"/>
    <property type="project" value="InterPro"/>
</dbReference>
<dbReference type="InterPro" id="IPR051014">
    <property type="entry name" value="Cation_Transport_ATPase_IB"/>
</dbReference>
<dbReference type="Gene3D" id="3.40.50.1000">
    <property type="entry name" value="HAD superfamily/HAD-like"/>
    <property type="match status" value="1"/>
</dbReference>
<evidence type="ECO:0000313" key="8">
    <source>
        <dbReference type="EMBL" id="AAT01615.1"/>
    </source>
</evidence>
<reference evidence="8" key="1">
    <citation type="journal article" date="2005" name="Appl. Environ. Microbiol.">
        <title>Cadmium accumulation and DNA homology with metal resistance genes in sulfate-reducing bacteria.</title>
        <authorList>
            <person name="Naz N."/>
            <person name="Young H.K."/>
            <person name="Ahmed N."/>
            <person name="Gadd G.M."/>
        </authorList>
    </citation>
    <scope>NUCLEOTIDE SEQUENCE</scope>
    <source>
        <strain evidence="8">DSM 1926</strain>
    </source>
</reference>
<name>Q6PQB5_DESDE</name>
<dbReference type="InterPro" id="IPR001757">
    <property type="entry name" value="P_typ_ATPase"/>
</dbReference>
<feature type="non-terminal residue" evidence="8">
    <location>
        <position position="212"/>
    </location>
</feature>
<dbReference type="GO" id="GO:0015086">
    <property type="term" value="F:cadmium ion transmembrane transporter activity"/>
    <property type="evidence" value="ECO:0007669"/>
    <property type="project" value="TreeGrafter"/>
</dbReference>
<dbReference type="NCBIfam" id="TIGR01494">
    <property type="entry name" value="ATPase_P-type"/>
    <property type="match status" value="1"/>
</dbReference>
<comment type="catalytic activity">
    <reaction evidence="7">
        <text>Zn(2+)(in) + ATP + H2O = Zn(2+)(out) + ADP + phosphate + H(+)</text>
        <dbReference type="Rhea" id="RHEA:20621"/>
        <dbReference type="ChEBI" id="CHEBI:15377"/>
        <dbReference type="ChEBI" id="CHEBI:15378"/>
        <dbReference type="ChEBI" id="CHEBI:29105"/>
        <dbReference type="ChEBI" id="CHEBI:30616"/>
        <dbReference type="ChEBI" id="CHEBI:43474"/>
        <dbReference type="ChEBI" id="CHEBI:456216"/>
        <dbReference type="EC" id="7.2.2.12"/>
    </reaction>
</comment>
<dbReference type="EC" id="7.2.2.12" evidence="6"/>
<dbReference type="GO" id="GO:0016463">
    <property type="term" value="F:P-type zinc transporter activity"/>
    <property type="evidence" value="ECO:0007669"/>
    <property type="project" value="UniProtKB-EC"/>
</dbReference>
<dbReference type="GO" id="GO:0005524">
    <property type="term" value="F:ATP binding"/>
    <property type="evidence" value="ECO:0007669"/>
    <property type="project" value="InterPro"/>
</dbReference>
<dbReference type="InterPro" id="IPR023299">
    <property type="entry name" value="ATPase_P-typ_cyto_dom_N"/>
</dbReference>
<sequence length="212" mass="23007">NSLVIKTGTLTKGEFVLSAVHMSKSSPVSQEQVTRYAALLERNSTHPIAKAFSFIKTDQGQATQVQEISGLGIKGIVDGHSVIAGNAHFLSEQQILLNSELKGEMTTVHVSVDGIHAATFEIEDALKDNAEKTLKTIRKQGIHNQIMLTGDSVEVASRITQKLGLDAFQAQLLPQQKVEAFEKLECKHKHIAYVGDGVNDAQSNSRGRHGGR</sequence>
<dbReference type="EMBL" id="AY587192">
    <property type="protein sequence ID" value="AAT01615.1"/>
    <property type="molecule type" value="Genomic_DNA"/>
</dbReference>
<organism evidence="8">
    <name type="scientific">Desulfovibrio desulfuricans</name>
    <dbReference type="NCBI Taxonomy" id="876"/>
    <lineage>
        <taxon>Bacteria</taxon>
        <taxon>Pseudomonadati</taxon>
        <taxon>Thermodesulfobacteriota</taxon>
        <taxon>Desulfovibrionia</taxon>
        <taxon>Desulfovibrionales</taxon>
        <taxon>Desulfovibrionaceae</taxon>
        <taxon>Desulfovibrio</taxon>
    </lineage>
</organism>
<evidence type="ECO:0000256" key="2">
    <source>
        <dbReference type="ARBA" id="ARBA00006024"/>
    </source>
</evidence>
<keyword evidence="5" id="KW-0472">Membrane</keyword>
<evidence type="ECO:0000256" key="4">
    <source>
        <dbReference type="ARBA" id="ARBA00022989"/>
    </source>
</evidence>
<dbReference type="Pfam" id="PF00702">
    <property type="entry name" value="Hydrolase"/>
    <property type="match status" value="1"/>
</dbReference>
<dbReference type="GO" id="GO:0016020">
    <property type="term" value="C:membrane"/>
    <property type="evidence" value="ECO:0007669"/>
    <property type="project" value="UniProtKB-SubCell"/>
</dbReference>
<dbReference type="PANTHER" id="PTHR48085:SF5">
    <property type="entry name" value="CADMIUM_ZINC-TRANSPORTING ATPASE HMA4-RELATED"/>
    <property type="match status" value="1"/>
</dbReference>
<dbReference type="InterPro" id="IPR036412">
    <property type="entry name" value="HAD-like_sf"/>
</dbReference>
<feature type="non-terminal residue" evidence="8">
    <location>
        <position position="1"/>
    </location>
</feature>
<dbReference type="AlphaFoldDB" id="Q6PQB5"/>
<evidence type="ECO:0000256" key="7">
    <source>
        <dbReference type="ARBA" id="ARBA00047308"/>
    </source>
</evidence>
<keyword evidence="3" id="KW-0812">Transmembrane</keyword>
<keyword evidence="4" id="KW-1133">Transmembrane helix</keyword>
<gene>
    <name evidence="8" type="primary">mr</name>
</gene>
<dbReference type="PANTHER" id="PTHR48085">
    <property type="entry name" value="CADMIUM/ZINC-TRANSPORTING ATPASE HMA2-RELATED"/>
    <property type="match status" value="1"/>
</dbReference>
<dbReference type="Gene3D" id="3.40.1110.10">
    <property type="entry name" value="Calcium-transporting ATPase, cytoplasmic domain N"/>
    <property type="match status" value="1"/>
</dbReference>
<protein>
    <recommendedName>
        <fullName evidence="6">P-type Zn(2+) transporter</fullName>
        <ecNumber evidence="6">7.2.2.12</ecNumber>
    </recommendedName>
</protein>
<evidence type="ECO:0000256" key="3">
    <source>
        <dbReference type="ARBA" id="ARBA00022692"/>
    </source>
</evidence>
<proteinExistence type="inferred from homology"/>
<dbReference type="SUPFAM" id="SSF56784">
    <property type="entry name" value="HAD-like"/>
    <property type="match status" value="1"/>
</dbReference>
<evidence type="ECO:0000256" key="1">
    <source>
        <dbReference type="ARBA" id="ARBA00004370"/>
    </source>
</evidence>
<dbReference type="InterPro" id="IPR023214">
    <property type="entry name" value="HAD_sf"/>
</dbReference>
<evidence type="ECO:0000256" key="6">
    <source>
        <dbReference type="ARBA" id="ARBA00039097"/>
    </source>
</evidence>
<comment type="subcellular location">
    <subcellularLocation>
        <location evidence="1">Membrane</location>
    </subcellularLocation>
</comment>
<accession>Q6PQB5</accession>
<comment type="similarity">
    <text evidence="2">Belongs to the cation transport ATPase (P-type) (TC 3.A.3) family. Type IB subfamily.</text>
</comment>